<accession>A0A645I3M8</accession>
<reference evidence="2" key="1">
    <citation type="submission" date="2019-08" db="EMBL/GenBank/DDBJ databases">
        <authorList>
            <person name="Kucharzyk K."/>
            <person name="Murdoch R.W."/>
            <person name="Higgins S."/>
            <person name="Loffler F."/>
        </authorList>
    </citation>
    <scope>NUCLEOTIDE SEQUENCE</scope>
</reference>
<comment type="caution">
    <text evidence="2">The sequence shown here is derived from an EMBL/GenBank/DDBJ whole genome shotgun (WGS) entry which is preliminary data.</text>
</comment>
<keyword evidence="1" id="KW-1133">Transmembrane helix</keyword>
<evidence type="ECO:0000313" key="2">
    <source>
        <dbReference type="EMBL" id="MPN45476.1"/>
    </source>
</evidence>
<name>A0A645I3M8_9ZZZZ</name>
<feature type="transmembrane region" description="Helical" evidence="1">
    <location>
        <begin position="22"/>
        <end position="40"/>
    </location>
</feature>
<gene>
    <name evidence="2" type="ORF">SDC9_193043</name>
</gene>
<keyword evidence="1" id="KW-0472">Membrane</keyword>
<dbReference type="AlphaFoldDB" id="A0A645I3M8"/>
<protein>
    <submittedName>
        <fullName evidence="2">Uncharacterized protein</fullName>
    </submittedName>
</protein>
<sequence length="59" mass="6918">MNFSEVQIIGEDETLRGSKSRYVWLFGGIFIFLCFLAMHYSTVYLSIYSFSFQIPEAYT</sequence>
<organism evidence="2">
    <name type="scientific">bioreactor metagenome</name>
    <dbReference type="NCBI Taxonomy" id="1076179"/>
    <lineage>
        <taxon>unclassified sequences</taxon>
        <taxon>metagenomes</taxon>
        <taxon>ecological metagenomes</taxon>
    </lineage>
</organism>
<dbReference type="EMBL" id="VSSQ01105422">
    <property type="protein sequence ID" value="MPN45476.1"/>
    <property type="molecule type" value="Genomic_DNA"/>
</dbReference>
<keyword evidence="1" id="KW-0812">Transmembrane</keyword>
<evidence type="ECO:0000256" key="1">
    <source>
        <dbReference type="SAM" id="Phobius"/>
    </source>
</evidence>
<proteinExistence type="predicted"/>